<dbReference type="EMBL" id="JAHQIW010003741">
    <property type="protein sequence ID" value="KAJ1359941.1"/>
    <property type="molecule type" value="Genomic_DNA"/>
</dbReference>
<proteinExistence type="predicted"/>
<reference evidence="1" key="1">
    <citation type="submission" date="2021-06" db="EMBL/GenBank/DDBJ databases">
        <title>Parelaphostrongylus tenuis whole genome reference sequence.</title>
        <authorList>
            <person name="Garwood T.J."/>
            <person name="Larsen P.A."/>
            <person name="Fountain-Jones N.M."/>
            <person name="Garbe J.R."/>
            <person name="Macchietto M.G."/>
            <person name="Kania S.A."/>
            <person name="Gerhold R.W."/>
            <person name="Richards J.E."/>
            <person name="Wolf T.M."/>
        </authorList>
    </citation>
    <scope>NUCLEOTIDE SEQUENCE</scope>
    <source>
        <strain evidence="1">MNPRO001-30</strain>
        <tissue evidence="1">Meninges</tissue>
    </source>
</reference>
<gene>
    <name evidence="1" type="ORF">KIN20_018770</name>
</gene>
<name>A0AAD5N448_PARTN</name>
<evidence type="ECO:0000313" key="1">
    <source>
        <dbReference type="EMBL" id="KAJ1359941.1"/>
    </source>
</evidence>
<accession>A0AAD5N448</accession>
<comment type="caution">
    <text evidence="1">The sequence shown here is derived from an EMBL/GenBank/DDBJ whole genome shotgun (WGS) entry which is preliminary data.</text>
</comment>
<dbReference type="AlphaFoldDB" id="A0AAD5N448"/>
<protein>
    <submittedName>
        <fullName evidence="1">Uncharacterized protein</fullName>
    </submittedName>
</protein>
<dbReference type="Proteomes" id="UP001196413">
    <property type="component" value="Unassembled WGS sequence"/>
</dbReference>
<evidence type="ECO:0000313" key="2">
    <source>
        <dbReference type="Proteomes" id="UP001196413"/>
    </source>
</evidence>
<sequence length="77" mass="9013">MTVTFELAKRCAEASKEDFKERRAAVMAEAIEAGKSNRKAHRPRCDWTVLNGLRKYFVIREQRCDTYVDAMSKYHVE</sequence>
<keyword evidence="2" id="KW-1185">Reference proteome</keyword>
<organism evidence="1 2">
    <name type="scientific">Parelaphostrongylus tenuis</name>
    <name type="common">Meningeal worm</name>
    <dbReference type="NCBI Taxonomy" id="148309"/>
    <lineage>
        <taxon>Eukaryota</taxon>
        <taxon>Metazoa</taxon>
        <taxon>Ecdysozoa</taxon>
        <taxon>Nematoda</taxon>
        <taxon>Chromadorea</taxon>
        <taxon>Rhabditida</taxon>
        <taxon>Rhabditina</taxon>
        <taxon>Rhabditomorpha</taxon>
        <taxon>Strongyloidea</taxon>
        <taxon>Metastrongylidae</taxon>
        <taxon>Parelaphostrongylus</taxon>
    </lineage>
</organism>